<dbReference type="Proteomes" id="UP001595886">
    <property type="component" value="Unassembled WGS sequence"/>
</dbReference>
<protein>
    <recommendedName>
        <fullName evidence="4">Delta-60 repeat protein</fullName>
    </recommendedName>
</protein>
<feature type="chain" id="PRO_5045535026" description="Delta-60 repeat protein" evidence="1">
    <location>
        <begin position="19"/>
        <end position="506"/>
    </location>
</feature>
<gene>
    <name evidence="2" type="ORF">ACFO6Q_02805</name>
</gene>
<evidence type="ECO:0000313" key="3">
    <source>
        <dbReference type="Proteomes" id="UP001595886"/>
    </source>
</evidence>
<dbReference type="EMBL" id="JBHSHD010000003">
    <property type="protein sequence ID" value="MFC4819235.1"/>
    <property type="molecule type" value="Genomic_DNA"/>
</dbReference>
<sequence length="506" mass="53420">MKTMLLALGLLAFAPAQATDFDKDILQARVLDADGQPFGSLAFSDLTPDGSFDGTGSRTADFNSGAAKFDVGLRVFPSADGGYWLLGYQADSSGGRKLAMARIKDDGSYDLTYNGTGRRLIPSTMIDVVDVAKGPGDTFYFVGMQHTGSSTDLDIQIACVDGDGTPCQGFGSAGIAGVWLDLGADAANRNDRPMRIVWYAAQLYVVGETDTDSGVGTTRNPAAFAIHLNPVTGARDMTFGNTPAHPGVFLYNPDMTPNGRDAAFDVLAYSPSPFAYRLVIVGQKQRAPSGGDIDGFVISVNGVSGQADDFINDSVYGDLGTSKQDSVTRIARRHDGGFVVAGFAYNDSASPSPQYELLLAAYQPNGDLDNAFGGGSSNMRHQLVLSGTNVPYGIAERADTRDLVVGLDIKDDLFGDGHPMQSVVQFGSNGTPLHAAAVLDFSAFTDAQKLSYGSDLIMDGTQVVTAGYRRWTQANPAAASDFDMTIARFVATDTIFADRFGGATSD</sequence>
<keyword evidence="3" id="KW-1185">Reference proteome</keyword>
<evidence type="ECO:0008006" key="4">
    <source>
        <dbReference type="Google" id="ProtNLM"/>
    </source>
</evidence>
<organism evidence="2 3">
    <name type="scientific">Dokdonella ginsengisoli</name>
    <dbReference type="NCBI Taxonomy" id="363846"/>
    <lineage>
        <taxon>Bacteria</taxon>
        <taxon>Pseudomonadati</taxon>
        <taxon>Pseudomonadota</taxon>
        <taxon>Gammaproteobacteria</taxon>
        <taxon>Lysobacterales</taxon>
        <taxon>Rhodanobacteraceae</taxon>
        <taxon>Dokdonella</taxon>
    </lineage>
</organism>
<evidence type="ECO:0000313" key="2">
    <source>
        <dbReference type="EMBL" id="MFC4819235.1"/>
    </source>
</evidence>
<feature type="signal peptide" evidence="1">
    <location>
        <begin position="1"/>
        <end position="18"/>
    </location>
</feature>
<accession>A0ABV9QPG7</accession>
<keyword evidence="1" id="KW-0732">Signal</keyword>
<evidence type="ECO:0000256" key="1">
    <source>
        <dbReference type="SAM" id="SignalP"/>
    </source>
</evidence>
<name>A0ABV9QPG7_9GAMM</name>
<dbReference type="RefSeq" id="WP_380018989.1">
    <property type="nucleotide sequence ID" value="NZ_JBHSHD010000003.1"/>
</dbReference>
<proteinExistence type="predicted"/>
<dbReference type="Gene3D" id="2.80.10.50">
    <property type="match status" value="1"/>
</dbReference>
<comment type="caution">
    <text evidence="2">The sequence shown here is derived from an EMBL/GenBank/DDBJ whole genome shotgun (WGS) entry which is preliminary data.</text>
</comment>
<reference evidence="3" key="1">
    <citation type="journal article" date="2019" name="Int. J. Syst. Evol. Microbiol.">
        <title>The Global Catalogue of Microorganisms (GCM) 10K type strain sequencing project: providing services to taxonomists for standard genome sequencing and annotation.</title>
        <authorList>
            <consortium name="The Broad Institute Genomics Platform"/>
            <consortium name="The Broad Institute Genome Sequencing Center for Infectious Disease"/>
            <person name="Wu L."/>
            <person name="Ma J."/>
        </authorList>
    </citation>
    <scope>NUCLEOTIDE SEQUENCE [LARGE SCALE GENOMIC DNA]</scope>
    <source>
        <strain evidence="3">CCUG 30340</strain>
    </source>
</reference>